<keyword evidence="3 6" id="KW-0732">Signal</keyword>
<evidence type="ECO:0000313" key="8">
    <source>
        <dbReference type="EMBL" id="ADK32775.1"/>
    </source>
</evidence>
<dbReference type="KEGG" id="dre:559122"/>
<dbReference type="Pfam" id="PF00084">
    <property type="entry name" value="Sushi"/>
    <property type="match status" value="5"/>
</dbReference>
<dbReference type="PROSITE" id="PS50923">
    <property type="entry name" value="SUSHI"/>
    <property type="match status" value="5"/>
</dbReference>
<keyword evidence="9" id="KW-1185">Reference proteome</keyword>
<feature type="domain" description="Sushi" evidence="7">
    <location>
        <begin position="282"/>
        <end position="346"/>
    </location>
</feature>
<dbReference type="RefSeq" id="NP_001186295.1">
    <property type="nucleotide sequence ID" value="NM_001199366.1"/>
</dbReference>
<feature type="domain" description="Sushi" evidence="7">
    <location>
        <begin position="93"/>
        <end position="153"/>
    </location>
</feature>
<dbReference type="Gene3D" id="2.10.70.10">
    <property type="entry name" value="Complement Module, domain 1"/>
    <property type="match status" value="7"/>
</dbReference>
<gene>
    <name evidence="10 11" type="primary">cfhl4</name>
    <name evidence="10" type="synonym">cfhl2</name>
    <name evidence="10" type="synonym">cfhr2</name>
    <name evidence="10" type="synonym">im:7037131</name>
    <name evidence="10" type="synonym">si:ch211-207o17.1</name>
    <name evidence="10" type="synonym">wu:fb18c08</name>
</gene>
<dbReference type="InterPro" id="IPR051503">
    <property type="entry name" value="ComplSys_Reg/VirEntry_Med"/>
</dbReference>
<evidence type="ECO:0000256" key="1">
    <source>
        <dbReference type="ARBA" id="ARBA00004328"/>
    </source>
</evidence>
<keyword evidence="12" id="KW-1267">Proteomics identification</keyword>
<sequence length="471" mass="52514">MASSGKLLKMRSGLFILFVWTSLSVDASTPNGCSGIPDEANALVPESSKKDSYNPGDTIDFTCQHGFTSSKKITYVCVEKKWAKLRHGVCSPKRCESPSDILNGHYIRLNGENFAFGTTIRYICNEGYQMMTQTDTRTCRDGGWDNRLPVCEEISCGLNSTETNIKVERLPYDDELIKHGHRLTFSCVGDGLKLEGESEITCQINGEWSSSFPKCVEATCPLNTTMEDLNIERDPDVEGPVKSGHRITFSCIGDGLKLKGQREITCQSNGQWSSPFPKCEEVTCTAKLKGNMKSNIKEQPGREISVKPGQTVTLHCVNKESQLKGQGRIQCQPSGEWNPPFPECTGGICGPPPYVENADTKEMAKTEYKAWEKVEYKCFDKYTLDDRPTYSGFKTCKNGERTGNIYCLNPCSVTLDTMNEKGIKLKYGPPRKIFSPHKDQIQFACLRENERMKGNSKQICSNGTMTLPECV</sequence>
<dbReference type="InterPro" id="IPR035976">
    <property type="entry name" value="Sushi/SCR/CCP_sf"/>
</dbReference>
<dbReference type="PANTHER" id="PTHR45785">
    <property type="entry name" value="COMPLEMENT FACTOR H-RELATED"/>
    <property type="match status" value="1"/>
</dbReference>
<dbReference type="AGR" id="ZFIN:ZDB-GENE-030131-251"/>
<feature type="domain" description="Sushi" evidence="7">
    <location>
        <begin position="31"/>
        <end position="92"/>
    </location>
</feature>
<reference evidence="10" key="1">
    <citation type="journal article" date="2005" name="Genome Res.">
        <title>The zebrafish gene map defines ancestral vertebrate chromosomes.</title>
        <authorList>
            <person name="Woods I.G."/>
            <person name="Wilson C."/>
            <person name="Friedlander B."/>
            <person name="Chang P."/>
            <person name="Reyes D.K."/>
            <person name="Nix R."/>
            <person name="Kelly P.D."/>
            <person name="Chu F."/>
            <person name="Postlethwait J.H."/>
            <person name="Talbot W.S."/>
        </authorList>
    </citation>
    <scope>NUCLEOTIDE SEQUENCE</scope>
</reference>
<keyword evidence="4 5" id="KW-1015">Disulfide bond</keyword>
<dbReference type="ZFIN" id="ZDB-GENE-030131-251">
    <property type="gene designation" value="cfhl4"/>
</dbReference>
<feature type="chain" id="PRO_5035035272" evidence="6 10">
    <location>
        <begin position="28"/>
        <end position="471"/>
    </location>
</feature>
<evidence type="ECO:0007829" key="12">
    <source>
        <dbReference type="PeptideAtlas" id="E2FHP8"/>
    </source>
</evidence>
<evidence type="ECO:0000256" key="4">
    <source>
        <dbReference type="ARBA" id="ARBA00023157"/>
    </source>
</evidence>
<name>E2FHP8_DANRE</name>
<accession>E2FHP8</accession>
<dbReference type="CTD" id="559122"/>
<organism evidence="8">
    <name type="scientific">Danio rerio</name>
    <name type="common">Zebrafish</name>
    <name type="synonym">Brachydanio rerio</name>
    <dbReference type="NCBI Taxonomy" id="7955"/>
    <lineage>
        <taxon>Eukaryota</taxon>
        <taxon>Metazoa</taxon>
        <taxon>Chordata</taxon>
        <taxon>Craniata</taxon>
        <taxon>Vertebrata</taxon>
        <taxon>Euteleostomi</taxon>
        <taxon>Actinopterygii</taxon>
        <taxon>Neopterygii</taxon>
        <taxon>Teleostei</taxon>
        <taxon>Ostariophysi</taxon>
        <taxon>Cypriniformes</taxon>
        <taxon>Danionidae</taxon>
        <taxon>Danioninae</taxon>
        <taxon>Danio</taxon>
    </lineage>
</organism>
<protein>
    <submittedName>
        <fullName evidence="10">Complement factor H like 4 precursor</fullName>
    </submittedName>
    <submittedName>
        <fullName evidence="8">Complement factor H-like 4 protein</fullName>
    </submittedName>
</protein>
<evidence type="ECO:0000256" key="2">
    <source>
        <dbReference type="ARBA" id="ARBA00022659"/>
    </source>
</evidence>
<dbReference type="OrthoDB" id="10051774at2759"/>
<proteinExistence type="evidence at protein level"/>
<keyword evidence="2 5" id="KW-0768">Sushi</keyword>
<evidence type="ECO:0000256" key="3">
    <source>
        <dbReference type="ARBA" id="ARBA00022729"/>
    </source>
</evidence>
<dbReference type="SMART" id="SM00032">
    <property type="entry name" value="CCP"/>
    <property type="match status" value="6"/>
</dbReference>
<feature type="signal peptide" evidence="6">
    <location>
        <begin position="1"/>
        <end position="27"/>
    </location>
</feature>
<dbReference type="CDD" id="cd00033">
    <property type="entry name" value="CCP"/>
    <property type="match status" value="4"/>
</dbReference>
<dbReference type="InterPro" id="IPR000436">
    <property type="entry name" value="Sushi_SCR_CCP_dom"/>
</dbReference>
<dbReference type="AlphaFoldDB" id="E2FHP8"/>
<feature type="domain" description="Sushi" evidence="7">
    <location>
        <begin position="218"/>
        <end position="281"/>
    </location>
</feature>
<feature type="domain" description="Sushi" evidence="7">
    <location>
        <begin position="154"/>
        <end position="217"/>
    </location>
</feature>
<reference evidence="9" key="5">
    <citation type="journal article" date="2013" name="Nature">
        <title>The zebrafish reference genome sequence and its relationship to the human genome.</title>
        <authorList>
            <consortium name="Genome Reference Consortium Zebrafish"/>
            <person name="Howe K."/>
            <person name="Clark M.D."/>
            <person name="Torroja C.F."/>
            <person name="Torrance J."/>
            <person name="Berthelot C."/>
            <person name="Muffato M."/>
            <person name="Collins J.E."/>
            <person name="Humphray S."/>
            <person name="McLaren K."/>
            <person name="Matthews L."/>
            <person name="McLaren S."/>
            <person name="Sealy I."/>
            <person name="Caccamo M."/>
            <person name="Churcher C."/>
            <person name="Scott C."/>
            <person name="Barrett J.C."/>
            <person name="Koch R."/>
            <person name="Rauch G.J."/>
            <person name="White S."/>
            <person name="Chow W."/>
            <person name="Kilian B."/>
            <person name="Quintais L.T."/>
            <person name="Guerra-Assuncao J.A."/>
            <person name="Zhou Y."/>
            <person name="Gu Y."/>
            <person name="Yen J."/>
            <person name="Vogel J.H."/>
            <person name="Eyre T."/>
            <person name="Redmond S."/>
            <person name="Banerjee R."/>
            <person name="Chi J."/>
            <person name="Fu B."/>
            <person name="Langley E."/>
            <person name="Maguire S.F."/>
            <person name="Laird G.K."/>
            <person name="Lloyd D."/>
            <person name="Kenyon E."/>
            <person name="Donaldson S."/>
            <person name="Sehra H."/>
            <person name="Almeida-King J."/>
            <person name="Loveland J."/>
            <person name="Trevanion S."/>
            <person name="Jones M."/>
            <person name="Quail M."/>
            <person name="Willey D."/>
            <person name="Hunt A."/>
            <person name="Burton J."/>
            <person name="Sims S."/>
            <person name="McLay K."/>
            <person name="Plumb B."/>
            <person name="Davis J."/>
            <person name="Clee C."/>
            <person name="Oliver K."/>
            <person name="Clark R."/>
            <person name="Riddle C."/>
            <person name="Elliot D."/>
            <person name="Eliott D."/>
            <person name="Threadgold G."/>
            <person name="Harden G."/>
            <person name="Ware D."/>
            <person name="Begum S."/>
            <person name="Mortimore B."/>
            <person name="Mortimer B."/>
            <person name="Kerry G."/>
            <person name="Heath P."/>
            <person name="Phillimore B."/>
            <person name="Tracey A."/>
            <person name="Corby N."/>
            <person name="Dunn M."/>
            <person name="Johnson C."/>
            <person name="Wood J."/>
            <person name="Clark S."/>
            <person name="Pelan S."/>
            <person name="Griffiths G."/>
            <person name="Smith M."/>
            <person name="Glithero R."/>
            <person name="Howden P."/>
            <person name="Barker N."/>
            <person name="Lloyd C."/>
            <person name="Stevens C."/>
            <person name="Harley J."/>
            <person name="Holt K."/>
            <person name="Panagiotidis G."/>
            <person name="Lovell J."/>
            <person name="Beasley H."/>
            <person name="Henderson C."/>
            <person name="Gordon D."/>
            <person name="Auger K."/>
            <person name="Wright D."/>
            <person name="Collins J."/>
            <person name="Raisen C."/>
            <person name="Dyer L."/>
            <person name="Leung K."/>
            <person name="Robertson L."/>
            <person name="Ambridge K."/>
            <person name="Leongamornlert D."/>
            <person name="McGuire S."/>
            <person name="Gilderthorp R."/>
            <person name="Griffiths C."/>
            <person name="Manthravadi D."/>
            <person name="Nichol S."/>
            <person name="Barker G."/>
            <person name="Whitehead S."/>
            <person name="Kay M."/>
            <person name="Brown J."/>
            <person name="Murnane C."/>
            <person name="Gray E."/>
            <person name="Humphries M."/>
            <person name="Sycamore N."/>
            <person name="Barker D."/>
            <person name="Saunders D."/>
            <person name="Wallis J."/>
            <person name="Babbage A."/>
            <person name="Hammond S."/>
            <person name="Mashreghi-Mohammadi M."/>
            <person name="Barr L."/>
            <person name="Martin S."/>
            <person name="Wray P."/>
            <person name="Ellington A."/>
            <person name="Matthews N."/>
            <person name="Ellwood M."/>
            <person name="Woodmansey R."/>
            <person name="Clark G."/>
            <person name="Cooper J."/>
            <person name="Cooper J."/>
            <person name="Tromans A."/>
            <person name="Grafham D."/>
            <person name="Skuce C."/>
            <person name="Pandian R."/>
            <person name="Andrews R."/>
            <person name="Harrison E."/>
            <person name="Kimberley A."/>
            <person name="Garnett J."/>
            <person name="Fosker N."/>
            <person name="Hall R."/>
            <person name="Garner P."/>
            <person name="Kelly D."/>
            <person name="Bird C."/>
            <person name="Palmer S."/>
            <person name="Gehring I."/>
            <person name="Berger A."/>
            <person name="Dooley C.M."/>
            <person name="Ersan-Urun Z."/>
            <person name="Eser C."/>
            <person name="Geiger H."/>
            <person name="Geisler M."/>
            <person name="Karotki L."/>
            <person name="Kirn A."/>
            <person name="Konantz J."/>
            <person name="Konantz M."/>
            <person name="Oberlander M."/>
            <person name="Rudolph-Geiger S."/>
            <person name="Teucke M."/>
            <person name="Lanz C."/>
            <person name="Raddatz G."/>
            <person name="Osoegawa K."/>
            <person name="Zhu B."/>
            <person name="Rapp A."/>
            <person name="Widaa S."/>
            <person name="Langford C."/>
            <person name="Yang F."/>
            <person name="Schuster S.C."/>
            <person name="Carter N.P."/>
            <person name="Harrow J."/>
            <person name="Ning Z."/>
            <person name="Herrero J."/>
            <person name="Searle S.M."/>
            <person name="Enright A."/>
            <person name="Geisler R."/>
            <person name="Plasterk R.H."/>
            <person name="Lee C."/>
            <person name="Westerfield M."/>
            <person name="de Jong P.J."/>
            <person name="Zon L.I."/>
            <person name="Postlethwait J.H."/>
            <person name="Nusslein-Volhard C."/>
            <person name="Hubbard T.J."/>
            <person name="Roest Crollius H."/>
            <person name="Rogers J."/>
            <person name="Stemple D.L."/>
        </authorList>
    </citation>
    <scope>NUCLEOTIDE SEQUENCE [LARGE SCALE GENOMIC DNA]</scope>
</reference>
<evidence type="ECO:0000256" key="6">
    <source>
        <dbReference type="SAM" id="SignalP"/>
    </source>
</evidence>
<comment type="caution">
    <text evidence="5">Lacks conserved residue(s) required for the propagation of feature annotation.</text>
</comment>
<comment type="subcellular location">
    <subcellularLocation>
        <location evidence="1">Virion</location>
    </subcellularLocation>
</comment>
<dbReference type="Proteomes" id="UP000000437">
    <property type="component" value="Chromosome 22"/>
</dbReference>
<reference evidence="10" key="6">
    <citation type="submission" date="2025-04" db="UniProtKB">
        <authorList>
            <consortium name="RefSeq"/>
        </authorList>
    </citation>
    <scope>IDENTIFICATION</scope>
</reference>
<evidence type="ECO:0000313" key="11">
    <source>
        <dbReference type="ZFIN" id="ZDB-GENE-030131-251"/>
    </source>
</evidence>
<dbReference type="GeneID" id="559122"/>
<dbReference type="SUPFAM" id="SSF57535">
    <property type="entry name" value="Complement control module/SCR domain"/>
    <property type="match status" value="7"/>
</dbReference>
<evidence type="ECO:0000313" key="9">
    <source>
        <dbReference type="Proteomes" id="UP000000437"/>
    </source>
</evidence>
<evidence type="ECO:0000259" key="7">
    <source>
        <dbReference type="PROSITE" id="PS50923"/>
    </source>
</evidence>
<evidence type="ECO:0000256" key="5">
    <source>
        <dbReference type="PROSITE-ProRule" id="PRU00302"/>
    </source>
</evidence>
<reference evidence="8 10" key="2">
    <citation type="journal article" date="2010" name="Funct. Integr. Genomics">
        <title>Zebrafish complement factor H and its related genes: identification, evolution, and expression.</title>
        <authorList>
            <person name="Sun G."/>
            <person name="Li H."/>
            <person name="Wang Y."/>
            <person name="Zhang B."/>
            <person name="Zhang S."/>
        </authorList>
    </citation>
    <scope>NUCLEOTIDE SEQUENCE</scope>
</reference>
<dbReference type="EMBL" id="HM149236">
    <property type="protein sequence ID" value="ADK32775.1"/>
    <property type="molecule type" value="mRNA"/>
</dbReference>
<dbReference type="PANTHER" id="PTHR45785:SF2">
    <property type="entry name" value="COMPLEMENT FACTOR H-RELATED"/>
    <property type="match status" value="1"/>
</dbReference>
<reference evidence="10" key="4">
    <citation type="journal article" date="2012" name="Funct. Integr. Genomics">
        <title>Regulator of complement activation (RCA) group 2 gene cluster in zebrafish: identification, expression, and evolution.</title>
        <authorList>
            <person name="Wu J."/>
            <person name="Li H."/>
            <person name="Zhang S."/>
        </authorList>
    </citation>
    <scope>NUCLEOTIDE SEQUENCE</scope>
</reference>
<feature type="disulfide bond" evidence="5">
    <location>
        <begin position="124"/>
        <end position="151"/>
    </location>
</feature>
<feature type="disulfide bond" evidence="5">
    <location>
        <begin position="63"/>
        <end position="90"/>
    </location>
</feature>
<reference evidence="10" key="3">
    <citation type="journal article" date="2011" name="Funct. Integr. Genomics">
        <title>Identification and expression of liver-specific genes after LPS challenge in amphioxus: the hepatic cecum as liver-like organ and 'pre-hepatic' acute phase response.</title>
        <authorList>
            <person name="Wang Y."/>
            <person name="Zhang S."/>
        </authorList>
    </citation>
    <scope>NUCLEOTIDE SEQUENCE</scope>
</reference>
<evidence type="ECO:0000313" key="10">
    <source>
        <dbReference type="RefSeq" id="NP_001186295.1"/>
    </source>
</evidence>